<name>A0A562JIB7_9FIRM</name>
<feature type="compositionally biased region" description="Polar residues" evidence="1">
    <location>
        <begin position="44"/>
        <end position="63"/>
    </location>
</feature>
<evidence type="ECO:0000313" key="3">
    <source>
        <dbReference type="Proteomes" id="UP000315343"/>
    </source>
</evidence>
<keyword evidence="3" id="KW-1185">Reference proteome</keyword>
<organism evidence="2 3">
    <name type="scientific">Sedimentibacter saalensis</name>
    <dbReference type="NCBI Taxonomy" id="130788"/>
    <lineage>
        <taxon>Bacteria</taxon>
        <taxon>Bacillati</taxon>
        <taxon>Bacillota</taxon>
        <taxon>Tissierellia</taxon>
        <taxon>Sedimentibacter</taxon>
    </lineage>
</organism>
<comment type="caution">
    <text evidence="2">The sequence shown here is derived from an EMBL/GenBank/DDBJ whole genome shotgun (WGS) entry which is preliminary data.</text>
</comment>
<reference evidence="2 3" key="1">
    <citation type="submission" date="2019-07" db="EMBL/GenBank/DDBJ databases">
        <title>Genomic Encyclopedia of Type Strains, Phase I: the one thousand microbial genomes (KMG-I) project.</title>
        <authorList>
            <person name="Kyrpides N."/>
        </authorList>
    </citation>
    <scope>NUCLEOTIDE SEQUENCE [LARGE SCALE GENOMIC DNA]</scope>
    <source>
        <strain evidence="2 3">DSM 13558</strain>
    </source>
</reference>
<accession>A0A562JIB7</accession>
<feature type="compositionally biased region" description="Polar residues" evidence="1">
    <location>
        <begin position="22"/>
        <end position="36"/>
    </location>
</feature>
<protein>
    <submittedName>
        <fullName evidence="2">Uncharacterized protein</fullName>
    </submittedName>
</protein>
<evidence type="ECO:0000313" key="2">
    <source>
        <dbReference type="EMBL" id="TWH82594.1"/>
    </source>
</evidence>
<proteinExistence type="predicted"/>
<sequence length="72" mass="7882">MSKGNGRHNKSGEGNGMDKFNGTCNGITNSNKSQDQMDYGIKHNNPNSNDNKLGAYNSNSFLSSKDKLKNKK</sequence>
<dbReference type="EMBL" id="VLKH01000002">
    <property type="protein sequence ID" value="TWH82594.1"/>
    <property type="molecule type" value="Genomic_DNA"/>
</dbReference>
<feature type="region of interest" description="Disordered" evidence="1">
    <location>
        <begin position="1"/>
        <end position="72"/>
    </location>
</feature>
<dbReference type="Proteomes" id="UP000315343">
    <property type="component" value="Unassembled WGS sequence"/>
</dbReference>
<dbReference type="RefSeq" id="WP_019227270.1">
    <property type="nucleotide sequence ID" value="NZ_JAYFNS010000007.1"/>
</dbReference>
<evidence type="ECO:0000256" key="1">
    <source>
        <dbReference type="SAM" id="MobiDB-lite"/>
    </source>
</evidence>
<gene>
    <name evidence="2" type="ORF">LY60_00895</name>
</gene>
<dbReference type="AlphaFoldDB" id="A0A562JIB7"/>